<dbReference type="NCBIfam" id="TIGR02937">
    <property type="entry name" value="sigma70-ECF"/>
    <property type="match status" value="1"/>
</dbReference>
<organism evidence="2 3">
    <name type="scientific">Treponema rectale</name>
    <dbReference type="NCBI Taxonomy" id="744512"/>
    <lineage>
        <taxon>Bacteria</taxon>
        <taxon>Pseudomonadati</taxon>
        <taxon>Spirochaetota</taxon>
        <taxon>Spirochaetia</taxon>
        <taxon>Spirochaetales</taxon>
        <taxon>Treponemataceae</taxon>
        <taxon>Treponema</taxon>
    </lineage>
</organism>
<dbReference type="KEGG" id="trc:DYE49_04355"/>
<name>A0A7M1XJ89_9SPIR</name>
<dbReference type="PANTHER" id="PTHR30603:SF17">
    <property type="entry name" value="RNA POLYMERASE SIGMA-G FACTOR"/>
    <property type="match status" value="1"/>
</dbReference>
<gene>
    <name evidence="2" type="ORF">DYE49_04355</name>
</gene>
<sequence length="281" mass="33313">MAKLIFDSYPSFVKYVKMQKNLTKEETITLLKEYQANSSEETLEELINGHLPIVLSLVKKYKDTLNVDPMDLILSGLNGLFHATQNFNFSYNVLFSTYAYNEIESSIRDFVRHFSHPVKIPERVARKYYEIVKTRKMLAEKLQRQPSENEIIQALDFSITEEELRRMMESCQTPLSLDRPVDSETDEGLTFQDLLISEDDPKQKMEEDIEEEVIKQRFEQFPSKYRELILERYRPTENGKPVPFEKLSNKDHDTIAKLRYIEDWSKNEIAKYFEKKLNRKL</sequence>
<evidence type="ECO:0000313" key="2">
    <source>
        <dbReference type="EMBL" id="QOS39736.1"/>
    </source>
</evidence>
<dbReference type="InterPro" id="IPR013325">
    <property type="entry name" value="RNA_pol_sigma_r2"/>
</dbReference>
<evidence type="ECO:0000259" key="1">
    <source>
        <dbReference type="Pfam" id="PF04539"/>
    </source>
</evidence>
<dbReference type="Proteomes" id="UP000593591">
    <property type="component" value="Chromosome"/>
</dbReference>
<dbReference type="PANTHER" id="PTHR30603">
    <property type="entry name" value="RNA POLYMERASE SIGMA FACTOR RPO"/>
    <property type="match status" value="1"/>
</dbReference>
<dbReference type="InterPro" id="IPR013324">
    <property type="entry name" value="RNA_pol_sigma_r3/r4-like"/>
</dbReference>
<evidence type="ECO:0000313" key="3">
    <source>
        <dbReference type="Proteomes" id="UP000593591"/>
    </source>
</evidence>
<accession>A0A7M1XJ89</accession>
<dbReference type="Gene3D" id="1.20.140.160">
    <property type="match status" value="1"/>
</dbReference>
<protein>
    <recommendedName>
        <fullName evidence="1">RNA polymerase sigma-70 region 3 domain-containing protein</fullName>
    </recommendedName>
</protein>
<dbReference type="Pfam" id="PF04539">
    <property type="entry name" value="Sigma70_r3"/>
    <property type="match status" value="1"/>
</dbReference>
<reference evidence="2 3" key="1">
    <citation type="submission" date="2018-08" db="EMBL/GenBank/DDBJ databases">
        <title>The first complete genome of Treponema rectale (CHPAT), a commensal spirochete of the bovine rectum.</title>
        <authorList>
            <person name="Staton G.J."/>
            <person name="Clegg S.R."/>
            <person name="Carter S.D."/>
            <person name="Radford A.D."/>
            <person name="Darby A."/>
            <person name="Hall N."/>
            <person name="Birtles R.J."/>
            <person name="Evans N.J."/>
        </authorList>
    </citation>
    <scope>NUCLEOTIDE SEQUENCE [LARGE SCALE GENOMIC DNA]</scope>
    <source>
        <strain evidence="2 3">CHPA</strain>
    </source>
</reference>
<dbReference type="InterPro" id="IPR050239">
    <property type="entry name" value="Sigma-70_RNA_pol_init_factors"/>
</dbReference>
<dbReference type="InterPro" id="IPR014284">
    <property type="entry name" value="RNA_pol_sigma-70_dom"/>
</dbReference>
<dbReference type="AlphaFoldDB" id="A0A7M1XJ89"/>
<dbReference type="SUPFAM" id="SSF88659">
    <property type="entry name" value="Sigma3 and sigma4 domains of RNA polymerase sigma factors"/>
    <property type="match status" value="1"/>
</dbReference>
<dbReference type="GO" id="GO:0003700">
    <property type="term" value="F:DNA-binding transcription factor activity"/>
    <property type="evidence" value="ECO:0007669"/>
    <property type="project" value="InterPro"/>
</dbReference>
<dbReference type="Gene3D" id="1.20.120.1810">
    <property type="match status" value="1"/>
</dbReference>
<dbReference type="InterPro" id="IPR007624">
    <property type="entry name" value="RNA_pol_sigma70_r3"/>
</dbReference>
<dbReference type="EMBL" id="CP031517">
    <property type="protein sequence ID" value="QOS39736.1"/>
    <property type="molecule type" value="Genomic_DNA"/>
</dbReference>
<dbReference type="GO" id="GO:0006352">
    <property type="term" value="P:DNA-templated transcription initiation"/>
    <property type="evidence" value="ECO:0007669"/>
    <property type="project" value="InterPro"/>
</dbReference>
<proteinExistence type="predicted"/>
<feature type="domain" description="RNA polymerase sigma-70 region 3" evidence="1">
    <location>
        <begin position="129"/>
        <end position="195"/>
    </location>
</feature>
<dbReference type="SUPFAM" id="SSF88946">
    <property type="entry name" value="Sigma2 domain of RNA polymerase sigma factors"/>
    <property type="match status" value="1"/>
</dbReference>